<protein>
    <submittedName>
        <fullName evidence="1">Transposase</fullName>
    </submittedName>
</protein>
<keyword evidence="2" id="KW-1185">Reference proteome</keyword>
<dbReference type="Proteomes" id="UP001589858">
    <property type="component" value="Unassembled WGS sequence"/>
</dbReference>
<dbReference type="RefSeq" id="WP_267222832.1">
    <property type="nucleotide sequence ID" value="NZ_JAPCWC010000018.1"/>
</dbReference>
<reference evidence="1 2" key="1">
    <citation type="submission" date="2024-09" db="EMBL/GenBank/DDBJ databases">
        <authorList>
            <person name="Sun Q."/>
            <person name="Mori K."/>
        </authorList>
    </citation>
    <scope>NUCLEOTIDE SEQUENCE [LARGE SCALE GENOMIC DNA]</scope>
    <source>
        <strain evidence="1 2">CICC 11035S</strain>
    </source>
</reference>
<accession>A0ABV6S2E8</accession>
<name>A0ABV6S2E8_9SPHN</name>
<proteinExistence type="predicted"/>
<organism evidence="1 2">
    <name type="scientific">Novosphingobium clariflavum</name>
    <dbReference type="NCBI Taxonomy" id="2029884"/>
    <lineage>
        <taxon>Bacteria</taxon>
        <taxon>Pseudomonadati</taxon>
        <taxon>Pseudomonadota</taxon>
        <taxon>Alphaproteobacteria</taxon>
        <taxon>Sphingomonadales</taxon>
        <taxon>Sphingomonadaceae</taxon>
        <taxon>Novosphingobium</taxon>
    </lineage>
</organism>
<sequence length="312" mass="33989">MTRRDPASATLAECAEALATWGFDPREEESLAHAASWIQRLGNDRQFLGDMLIDMLDGLTPAPEGADALVGSGPRTIMLVPPGPGHFLIRARVWLPAQDRMFQRSGAAACGYGQAHDFAGDVLTLGYFGPGYLSEDYEYEQAVPAGYPGERAALRFVGRGLLEQGRLLHYRSQRDVQLRHPPEALSLSIDLEHTHPEQSWRSRHDFDLVQDETAGRVRGEVTGLFGHGPSESLLRIAVGLGSPGARDLAAHFGRSHASDRMRLVAWQALAAQATDDAARDAVWREAEQCGSRLVSRISGSRRAGLEEDSLAG</sequence>
<evidence type="ECO:0000313" key="2">
    <source>
        <dbReference type="Proteomes" id="UP001589858"/>
    </source>
</evidence>
<comment type="caution">
    <text evidence="1">The sequence shown here is derived from an EMBL/GenBank/DDBJ whole genome shotgun (WGS) entry which is preliminary data.</text>
</comment>
<dbReference type="EMBL" id="JBHLTM010000002">
    <property type="protein sequence ID" value="MFC0683004.1"/>
    <property type="molecule type" value="Genomic_DNA"/>
</dbReference>
<evidence type="ECO:0000313" key="1">
    <source>
        <dbReference type="EMBL" id="MFC0683004.1"/>
    </source>
</evidence>
<gene>
    <name evidence="1" type="ORF">ACFFF8_00175</name>
</gene>